<evidence type="ECO:0000313" key="2">
    <source>
        <dbReference type="EMBL" id="MBB5868899.1"/>
    </source>
</evidence>
<dbReference type="EMBL" id="JACHMN010000002">
    <property type="protein sequence ID" value="MBB5868899.1"/>
    <property type="molecule type" value="Genomic_DNA"/>
</dbReference>
<evidence type="ECO:0000313" key="3">
    <source>
        <dbReference type="Proteomes" id="UP000587527"/>
    </source>
</evidence>
<reference evidence="2 3" key="1">
    <citation type="submission" date="2020-08" db="EMBL/GenBank/DDBJ databases">
        <title>Sequencing the genomes of 1000 actinobacteria strains.</title>
        <authorList>
            <person name="Klenk H.-P."/>
        </authorList>
    </citation>
    <scope>NUCLEOTIDE SEQUENCE [LARGE SCALE GENOMIC DNA]</scope>
    <source>
        <strain evidence="2 3">DSM 45362</strain>
    </source>
</reference>
<dbReference type="RefSeq" id="WP_184835163.1">
    <property type="nucleotide sequence ID" value="NZ_JACHMN010000002.1"/>
</dbReference>
<dbReference type="GO" id="GO:0043041">
    <property type="term" value="P:amino acid activation for nonribosomal peptide biosynthetic process"/>
    <property type="evidence" value="ECO:0007669"/>
    <property type="project" value="TreeGrafter"/>
</dbReference>
<dbReference type="CDD" id="cd19531">
    <property type="entry name" value="LCL_NRPS-like"/>
    <property type="match status" value="1"/>
</dbReference>
<dbReference type="Gene3D" id="3.30.559.30">
    <property type="entry name" value="Nonribosomal peptide synthetase, condensation domain"/>
    <property type="match status" value="1"/>
</dbReference>
<dbReference type="GO" id="GO:0008610">
    <property type="term" value="P:lipid biosynthetic process"/>
    <property type="evidence" value="ECO:0007669"/>
    <property type="project" value="UniProtKB-ARBA"/>
</dbReference>
<dbReference type="SUPFAM" id="SSF52777">
    <property type="entry name" value="CoA-dependent acyltransferases"/>
    <property type="match status" value="2"/>
</dbReference>
<dbReference type="Gene3D" id="3.30.559.10">
    <property type="entry name" value="Chloramphenicol acetyltransferase-like domain"/>
    <property type="match status" value="1"/>
</dbReference>
<gene>
    <name evidence="2" type="ORF">F4553_002278</name>
</gene>
<evidence type="ECO:0000259" key="1">
    <source>
        <dbReference type="Pfam" id="PF00668"/>
    </source>
</evidence>
<keyword evidence="3" id="KW-1185">Reference proteome</keyword>
<sequence length="460" mass="49436">MTGIGLAAAEAEAPIPRRPADVTRVPLSAFQQRMWHLCTAYPGTSSPVVSLNHRLRGPLRTDALIRAIGMVVDRHESLRTVVVDTDLGPQQSFLPLGGHTVELVDLGDLPEGEREERLAELLGSRTAMLFDLHGDSLVRSSLIRLAETDHVLSIVMHHIIADGASAGILAADLAACYRACVEGASPALPDLIIGYGDFALWQRDGFDARAAEGLAYWRERLAGVTPLELPTDFPRPAELGTRAADVSVHVGADVVEGVEQLARASRCSTFTVLLAAYQALLAGRSGTDDICVGIPVAGRTRMELEPMIGLFGNTLPMRCDLSGDPTFAELLKRARSMVLGGLSRQDVPFGHVVAQLDLPSDPSRTQVFQTIMVLHTEGGSEGLDLTGLAVEPTPAGMPQIIHDLVLDLFPRPDGLETDWRYDTALFTAETIMELAADYGKVLRRIAAEPGVRISALVEAV</sequence>
<protein>
    <recommendedName>
        <fullName evidence="1">Condensation domain-containing protein</fullName>
    </recommendedName>
</protein>
<dbReference type="Pfam" id="PF00668">
    <property type="entry name" value="Condensation"/>
    <property type="match status" value="1"/>
</dbReference>
<accession>A0A841BNX6</accession>
<dbReference type="PANTHER" id="PTHR45527:SF1">
    <property type="entry name" value="FATTY ACID SYNTHASE"/>
    <property type="match status" value="1"/>
</dbReference>
<name>A0A841BNX6_9ACTN</name>
<dbReference type="InterPro" id="IPR001242">
    <property type="entry name" value="Condensation_dom"/>
</dbReference>
<dbReference type="GO" id="GO:0003824">
    <property type="term" value="F:catalytic activity"/>
    <property type="evidence" value="ECO:0007669"/>
    <property type="project" value="InterPro"/>
</dbReference>
<dbReference type="GO" id="GO:0005737">
    <property type="term" value="C:cytoplasm"/>
    <property type="evidence" value="ECO:0007669"/>
    <property type="project" value="TreeGrafter"/>
</dbReference>
<feature type="domain" description="Condensation" evidence="1">
    <location>
        <begin position="24"/>
        <end position="455"/>
    </location>
</feature>
<comment type="caution">
    <text evidence="2">The sequence shown here is derived from an EMBL/GenBank/DDBJ whole genome shotgun (WGS) entry which is preliminary data.</text>
</comment>
<dbReference type="InterPro" id="IPR023213">
    <property type="entry name" value="CAT-like_dom_sf"/>
</dbReference>
<dbReference type="GO" id="GO:0044550">
    <property type="term" value="P:secondary metabolite biosynthetic process"/>
    <property type="evidence" value="ECO:0007669"/>
    <property type="project" value="TreeGrafter"/>
</dbReference>
<organism evidence="2 3">
    <name type="scientific">Allocatelliglobosispora scoriae</name>
    <dbReference type="NCBI Taxonomy" id="643052"/>
    <lineage>
        <taxon>Bacteria</taxon>
        <taxon>Bacillati</taxon>
        <taxon>Actinomycetota</taxon>
        <taxon>Actinomycetes</taxon>
        <taxon>Micromonosporales</taxon>
        <taxon>Micromonosporaceae</taxon>
        <taxon>Allocatelliglobosispora</taxon>
    </lineage>
</organism>
<dbReference type="PANTHER" id="PTHR45527">
    <property type="entry name" value="NONRIBOSOMAL PEPTIDE SYNTHETASE"/>
    <property type="match status" value="1"/>
</dbReference>
<proteinExistence type="predicted"/>
<dbReference type="AlphaFoldDB" id="A0A841BNX6"/>
<dbReference type="Proteomes" id="UP000587527">
    <property type="component" value="Unassembled WGS sequence"/>
</dbReference>
<dbReference type="GO" id="GO:0031177">
    <property type="term" value="F:phosphopantetheine binding"/>
    <property type="evidence" value="ECO:0007669"/>
    <property type="project" value="TreeGrafter"/>
</dbReference>